<dbReference type="RefSeq" id="WP_103081850.1">
    <property type="nucleotide sequence ID" value="NZ_CP021850.1"/>
</dbReference>
<dbReference type="OrthoDB" id="1716599at2"/>
<evidence type="ECO:0000313" key="3">
    <source>
        <dbReference type="Proteomes" id="UP000236151"/>
    </source>
</evidence>
<name>A0A2K2FHY9_9CLOT</name>
<dbReference type="Proteomes" id="UP000236151">
    <property type="component" value="Unassembled WGS sequence"/>
</dbReference>
<gene>
    <name evidence="2" type="ORF">CDQ84_11285</name>
</gene>
<dbReference type="AlphaFoldDB" id="A0A2K2FHY9"/>
<keyword evidence="3" id="KW-1185">Reference proteome</keyword>
<evidence type="ECO:0000256" key="1">
    <source>
        <dbReference type="SAM" id="MobiDB-lite"/>
    </source>
</evidence>
<dbReference type="EMBL" id="NIOJ01000028">
    <property type="protein sequence ID" value="PNT98386.1"/>
    <property type="molecule type" value="Genomic_DNA"/>
</dbReference>
<reference evidence="2 3" key="1">
    <citation type="submission" date="2017-06" db="EMBL/GenBank/DDBJ databases">
        <title>Investigating the central metabolism of Clostridium thermosuccinogenes.</title>
        <authorList>
            <person name="Koendjbiharie J.G."/>
            <person name="van Kranenburg R."/>
        </authorList>
    </citation>
    <scope>NUCLEOTIDE SEQUENCE [LARGE SCALE GENOMIC DNA]</scope>
    <source>
        <strain evidence="2 3">DSM 5806</strain>
    </source>
</reference>
<comment type="caution">
    <text evidence="2">The sequence shown here is derived from an EMBL/GenBank/DDBJ whole genome shotgun (WGS) entry which is preliminary data.</text>
</comment>
<protein>
    <submittedName>
        <fullName evidence="2">Uncharacterized protein</fullName>
    </submittedName>
</protein>
<proteinExistence type="predicted"/>
<accession>A0A2K2FHY9</accession>
<organism evidence="2 3">
    <name type="scientific">Clostridium thermosuccinogenes</name>
    <dbReference type="NCBI Taxonomy" id="84032"/>
    <lineage>
        <taxon>Bacteria</taxon>
        <taxon>Bacillati</taxon>
        <taxon>Bacillota</taxon>
        <taxon>Clostridia</taxon>
        <taxon>Eubacteriales</taxon>
        <taxon>Clostridiaceae</taxon>
        <taxon>Clostridium</taxon>
    </lineage>
</organism>
<dbReference type="KEGG" id="cthd:CDO33_20390"/>
<evidence type="ECO:0000313" key="2">
    <source>
        <dbReference type="EMBL" id="PNT98386.1"/>
    </source>
</evidence>
<sequence length="133" mass="16335">MSRKDDRRSREKSIDSTDELKMANDRRIDVLLDIQNKYVRTERHLEQNADITDPENLEHALELQREREKRMENLKNIIAYGKHEEVDEKENLKRNLEFTDGYLRNHSDHMEEETLRRTKEKQEHRREQMDFLE</sequence>
<feature type="region of interest" description="Disordered" evidence="1">
    <location>
        <begin position="103"/>
        <end position="133"/>
    </location>
</feature>